<proteinExistence type="predicted"/>
<dbReference type="EMBL" id="DMAI01000355">
    <property type="protein sequence ID" value="HAE50053.1"/>
    <property type="molecule type" value="Genomic_DNA"/>
</dbReference>
<feature type="region of interest" description="Disordered" evidence="1">
    <location>
        <begin position="282"/>
        <end position="303"/>
    </location>
</feature>
<name>A0A3B9IRW5_9PROT</name>
<dbReference type="Pfam" id="PF13744">
    <property type="entry name" value="HTH_37"/>
    <property type="match status" value="1"/>
</dbReference>
<dbReference type="SUPFAM" id="SSF47413">
    <property type="entry name" value="lambda repressor-like DNA-binding domains"/>
    <property type="match status" value="1"/>
</dbReference>
<evidence type="ECO:0000313" key="4">
    <source>
        <dbReference type="Proteomes" id="UP000257706"/>
    </source>
</evidence>
<feature type="domain" description="HigA2-like helix-turn-helix" evidence="2">
    <location>
        <begin position="215"/>
        <end position="283"/>
    </location>
</feature>
<evidence type="ECO:0000313" key="3">
    <source>
        <dbReference type="EMBL" id="HAE50053.1"/>
    </source>
</evidence>
<dbReference type="InterPro" id="IPR039554">
    <property type="entry name" value="HigA2-like_HTH"/>
</dbReference>
<reference evidence="3 4" key="1">
    <citation type="journal article" date="2018" name="Nat. Biotechnol.">
        <title>A standardized bacterial taxonomy based on genome phylogeny substantially revises the tree of life.</title>
        <authorList>
            <person name="Parks D.H."/>
            <person name="Chuvochina M."/>
            <person name="Waite D.W."/>
            <person name="Rinke C."/>
            <person name="Skarshewski A."/>
            <person name="Chaumeil P.A."/>
            <person name="Hugenholtz P."/>
        </authorList>
    </citation>
    <scope>NUCLEOTIDE SEQUENCE [LARGE SCALE GENOMIC DNA]</scope>
    <source>
        <strain evidence="3">UBA8739</strain>
    </source>
</reference>
<evidence type="ECO:0000259" key="2">
    <source>
        <dbReference type="Pfam" id="PF13744"/>
    </source>
</evidence>
<organism evidence="3 4">
    <name type="scientific">Tistrella mobilis</name>
    <dbReference type="NCBI Taxonomy" id="171437"/>
    <lineage>
        <taxon>Bacteria</taxon>
        <taxon>Pseudomonadati</taxon>
        <taxon>Pseudomonadota</taxon>
        <taxon>Alphaproteobacteria</taxon>
        <taxon>Geminicoccales</taxon>
        <taxon>Geminicoccaceae</taxon>
        <taxon>Tistrella</taxon>
    </lineage>
</organism>
<dbReference type="Proteomes" id="UP000257706">
    <property type="component" value="Unassembled WGS sequence"/>
</dbReference>
<sequence length="303" mass="32205">MTTVFIAGSISITRLHEKVQERIAGIVASGLDVIVGDAGGADSSIQACLQDLGATRVTVYCTGKAPRNNVAGWPVHYVQSKARAGSRAFFTAKDRQMARDGDYGLMIWDCKSTGTLSNVLELLGHRKKSLVFVNKTRDFAKIGNPADLEQLLQLMSDSARRLADEKIGLSARLAALGPDRSADDPSPDAAAVAAQTVAAEAPASPLLKDPTGGTAMKLRLLLMSALRDHILQSRLSEPAAARLLGVPLSRISDLMRDKADVFGLDMLVNMATTAGLRVDMRISDRPDQPSGGIPGLGFQDSLL</sequence>
<accession>A0A3B9IRW5</accession>
<dbReference type="Gene3D" id="1.10.260.40">
    <property type="entry name" value="lambda repressor-like DNA-binding domains"/>
    <property type="match status" value="1"/>
</dbReference>
<protein>
    <submittedName>
        <fullName evidence="3">XRE family transcriptional regulator</fullName>
    </submittedName>
</protein>
<dbReference type="AlphaFoldDB" id="A0A3B9IRW5"/>
<dbReference type="InterPro" id="IPR010982">
    <property type="entry name" value="Lambda_DNA-bd_dom_sf"/>
</dbReference>
<dbReference type="GO" id="GO:0003677">
    <property type="term" value="F:DNA binding"/>
    <property type="evidence" value="ECO:0007669"/>
    <property type="project" value="InterPro"/>
</dbReference>
<gene>
    <name evidence="3" type="ORF">DCK97_21795</name>
</gene>
<evidence type="ECO:0000256" key="1">
    <source>
        <dbReference type="SAM" id="MobiDB-lite"/>
    </source>
</evidence>
<comment type="caution">
    <text evidence="3">The sequence shown here is derived from an EMBL/GenBank/DDBJ whole genome shotgun (WGS) entry which is preliminary data.</text>
</comment>